<comment type="caution">
    <text evidence="1">The sequence shown here is derived from an EMBL/GenBank/DDBJ whole genome shotgun (WGS) entry which is preliminary data.</text>
</comment>
<evidence type="ECO:0000313" key="1">
    <source>
        <dbReference type="EMBL" id="NGX97989.1"/>
    </source>
</evidence>
<organism evidence="1 2">
    <name type="scientific">Candidatus Afipia apatlaquensis</name>
    <dbReference type="NCBI Taxonomy" id="2712852"/>
    <lineage>
        <taxon>Bacteria</taxon>
        <taxon>Pseudomonadati</taxon>
        <taxon>Pseudomonadota</taxon>
        <taxon>Alphaproteobacteria</taxon>
        <taxon>Hyphomicrobiales</taxon>
        <taxon>Nitrobacteraceae</taxon>
        <taxon>Afipia</taxon>
    </lineage>
</organism>
<dbReference type="EMBL" id="JAAMRR010001173">
    <property type="protein sequence ID" value="NGX97989.1"/>
    <property type="molecule type" value="Genomic_DNA"/>
</dbReference>
<accession>A0A7C9VK38</accession>
<reference evidence="1" key="1">
    <citation type="submission" date="2020-02" db="EMBL/GenBank/DDBJ databases">
        <title>Draft genome sequence of Candidatus Afipia apatlaquensis IBT-C3, a potential strain for decolorization of textile dyes.</title>
        <authorList>
            <person name="Sanchez-Reyes A."/>
            <person name="Breton-Deval L."/>
            <person name="Mangelson H."/>
            <person name="Sanchez-Flores A."/>
        </authorList>
    </citation>
    <scope>NUCLEOTIDE SEQUENCE [LARGE SCALE GENOMIC DNA]</scope>
    <source>
        <strain evidence="1">IBT-C3</strain>
    </source>
</reference>
<name>A0A7C9VK38_9BRAD</name>
<evidence type="ECO:0000313" key="2">
    <source>
        <dbReference type="Proteomes" id="UP000480266"/>
    </source>
</evidence>
<sequence length="82" mass="8831">MTIFRSILAHDLPEGIRPQRSDAHYSLRGSMMFSCECALVRAGCKEKPAIAAGFSTLRASAAINSDTPLVPQTGMQVHRAEG</sequence>
<protein>
    <submittedName>
        <fullName evidence="1">Uncharacterized protein</fullName>
    </submittedName>
</protein>
<dbReference type="Proteomes" id="UP000480266">
    <property type="component" value="Unassembled WGS sequence"/>
</dbReference>
<proteinExistence type="predicted"/>
<gene>
    <name evidence="1" type="ORF">G4V63_23100</name>
</gene>
<dbReference type="AlphaFoldDB" id="A0A7C9VK38"/>
<keyword evidence="2" id="KW-1185">Reference proteome</keyword>